<dbReference type="UniPathway" id="UPA00395">
    <property type="reaction ID" value="UER00654"/>
</dbReference>
<feature type="domain" description="Allantoicase" evidence="3">
    <location>
        <begin position="190"/>
        <end position="333"/>
    </location>
</feature>
<dbReference type="GO" id="GO:0004037">
    <property type="term" value="F:allantoicase activity"/>
    <property type="evidence" value="ECO:0007669"/>
    <property type="project" value="UniProtKB-UniRule"/>
</dbReference>
<dbReference type="Gene3D" id="2.60.120.260">
    <property type="entry name" value="Galactose-binding domain-like"/>
    <property type="match status" value="2"/>
</dbReference>
<dbReference type="OrthoDB" id="2078334at2"/>
<dbReference type="PANTHER" id="PTHR12045">
    <property type="entry name" value="ALLANTOICASE"/>
    <property type="match status" value="1"/>
</dbReference>
<keyword evidence="5" id="KW-1185">Reference proteome</keyword>
<keyword evidence="2" id="KW-0659">Purine metabolism</keyword>
<dbReference type="EMBL" id="VANU01000002">
    <property type="protein sequence ID" value="TLP39550.1"/>
    <property type="molecule type" value="Genomic_DNA"/>
</dbReference>
<evidence type="ECO:0000313" key="4">
    <source>
        <dbReference type="EMBL" id="TLP39550.1"/>
    </source>
</evidence>
<proteinExistence type="inferred from homology"/>
<evidence type="ECO:0000313" key="5">
    <source>
        <dbReference type="Proteomes" id="UP000308901"/>
    </source>
</evidence>
<dbReference type="PIRSF" id="PIRSF016516">
    <property type="entry name" value="Allantoicase"/>
    <property type="match status" value="1"/>
</dbReference>
<dbReference type="InterPro" id="IPR008979">
    <property type="entry name" value="Galactose-bd-like_sf"/>
</dbReference>
<dbReference type="AlphaFoldDB" id="A0A5R8Y458"/>
<keyword evidence="2 4" id="KW-0378">Hydrolase</keyword>
<dbReference type="HAMAP" id="MF_00813">
    <property type="entry name" value="Allantoicase"/>
    <property type="match status" value="1"/>
</dbReference>
<evidence type="ECO:0000256" key="1">
    <source>
        <dbReference type="ARBA" id="ARBA00009242"/>
    </source>
</evidence>
<dbReference type="NCBIfam" id="TIGR02961">
    <property type="entry name" value="allantoicase"/>
    <property type="match status" value="1"/>
</dbReference>
<dbReference type="Pfam" id="PF03561">
    <property type="entry name" value="Allantoicase"/>
    <property type="match status" value="2"/>
</dbReference>
<reference evidence="4 5" key="1">
    <citation type="submission" date="2019-05" db="EMBL/GenBank/DDBJ databases">
        <title>Arcobacter sp. nov., isolated from sea sediment.</title>
        <authorList>
            <person name="Kim W."/>
        </authorList>
    </citation>
    <scope>NUCLEOTIDE SEQUENCE [LARGE SCALE GENOMIC DNA]</scope>
    <source>
        <strain evidence="4 5">CAU 1517</strain>
    </source>
</reference>
<dbReference type="InterPro" id="IPR005164">
    <property type="entry name" value="Allantoicase"/>
</dbReference>
<dbReference type="EC" id="3.5.3.4" evidence="2"/>
<dbReference type="InterPro" id="IPR015908">
    <property type="entry name" value="Allantoicase_dom"/>
</dbReference>
<dbReference type="RefSeq" id="WP_138152133.1">
    <property type="nucleotide sequence ID" value="NZ_VANU01000002.1"/>
</dbReference>
<organism evidence="4 5">
    <name type="scientific">Arcobacter arenosus</name>
    <dbReference type="NCBI Taxonomy" id="2576037"/>
    <lineage>
        <taxon>Bacteria</taxon>
        <taxon>Pseudomonadati</taxon>
        <taxon>Campylobacterota</taxon>
        <taxon>Epsilonproteobacteria</taxon>
        <taxon>Campylobacterales</taxon>
        <taxon>Arcobacteraceae</taxon>
        <taxon>Arcobacter</taxon>
    </lineage>
</organism>
<comment type="catalytic activity">
    <reaction evidence="2">
        <text>allantoate + H2O = (S)-ureidoglycolate + urea</text>
        <dbReference type="Rhea" id="RHEA:11016"/>
        <dbReference type="ChEBI" id="CHEBI:15377"/>
        <dbReference type="ChEBI" id="CHEBI:16199"/>
        <dbReference type="ChEBI" id="CHEBI:17536"/>
        <dbReference type="ChEBI" id="CHEBI:57296"/>
        <dbReference type="EC" id="3.5.3.4"/>
    </reaction>
</comment>
<dbReference type="SUPFAM" id="SSF49785">
    <property type="entry name" value="Galactose-binding domain-like"/>
    <property type="match status" value="2"/>
</dbReference>
<dbReference type="PANTHER" id="PTHR12045:SF3">
    <property type="entry name" value="INACTIVE ALLANTOICASE-RELATED"/>
    <property type="match status" value="1"/>
</dbReference>
<comment type="pathway">
    <text evidence="2">Nitrogen metabolism; (S)-allantoin degradation; (S)-ureidoglycolate from allantoate (aminidohydrolase route): step 1/1.</text>
</comment>
<protein>
    <recommendedName>
        <fullName evidence="2">Probable allantoicase</fullName>
        <ecNumber evidence="2">3.5.3.4</ecNumber>
    </recommendedName>
    <alternativeName>
        <fullName evidence="2">Allantoate amidinohydrolase</fullName>
    </alternativeName>
</protein>
<evidence type="ECO:0000256" key="2">
    <source>
        <dbReference type="HAMAP-Rule" id="MF_00813"/>
    </source>
</evidence>
<accession>A0A5R8Y458</accession>
<name>A0A5R8Y458_9BACT</name>
<gene>
    <name evidence="2 4" type="primary">alc</name>
    <name evidence="4" type="ORF">FDK22_06705</name>
</gene>
<comment type="caution">
    <text evidence="4">The sequence shown here is derived from an EMBL/GenBank/DDBJ whole genome shotgun (WGS) entry which is preliminary data.</text>
</comment>
<feature type="domain" description="Allantoicase" evidence="3">
    <location>
        <begin position="19"/>
        <end position="169"/>
    </location>
</feature>
<dbReference type="GO" id="GO:0006144">
    <property type="term" value="P:purine nucleobase metabolic process"/>
    <property type="evidence" value="ECO:0007669"/>
    <property type="project" value="UniProtKB-KW"/>
</dbReference>
<sequence length="337" mass="38452">MTTNNEVNNLTNVASIDLGANVIYTTDEFFAAANRMLAETSAVFKDEYDENGHWMDGWETRRKRVEGNDHCIIKLGGLSKIESFLVDTSHFRGNYPLAVSIKGCSAKGVNDEEFISKKDDFQWIELLEQSNLKGDSKHYFDCNSYEELTHLRMDIYPDGGIARFKAFGTLCFDEQLYGKENVNVTSMRNGARAVYANNEFFGPLKNILKDNVAINMGDGWETRRRREPGYDWGIIELAQPAIIDNIMVDTNFFKGNYADSFSICAAYLDETTDSAVVTQSMFWEELVSKQKLQMDSQHEFDNSYILHNKPVTHIRMNIFPDGGISRLKMYGKFVKKA</sequence>
<comment type="similarity">
    <text evidence="1 2">Belongs to the allantoicase family.</text>
</comment>
<dbReference type="Proteomes" id="UP000308901">
    <property type="component" value="Unassembled WGS sequence"/>
</dbReference>
<evidence type="ECO:0000259" key="3">
    <source>
        <dbReference type="Pfam" id="PF03561"/>
    </source>
</evidence>
<dbReference type="GO" id="GO:0000256">
    <property type="term" value="P:allantoin catabolic process"/>
    <property type="evidence" value="ECO:0007669"/>
    <property type="project" value="UniProtKB-UniRule"/>
</dbReference>